<dbReference type="CDD" id="cd03139">
    <property type="entry name" value="GATase1_PfpI_2"/>
    <property type="match status" value="1"/>
</dbReference>
<dbReference type="InterPro" id="IPR029062">
    <property type="entry name" value="Class_I_gatase-like"/>
</dbReference>
<dbReference type="EMBL" id="JAADJG010001462">
    <property type="protein sequence ID" value="KAF4415951.1"/>
    <property type="molecule type" value="Genomic_DNA"/>
</dbReference>
<dbReference type="InterPro" id="IPR002818">
    <property type="entry name" value="DJ-1/PfpI"/>
</dbReference>
<dbReference type="OrthoDB" id="543156at2759"/>
<evidence type="ECO:0000313" key="3">
    <source>
        <dbReference type="Proteomes" id="UP000605986"/>
    </source>
</evidence>
<sequence length="239" mass="26468">MASIQFGVLAFNYQVVDAAGPTDILAAADRRALKHITKYVPISEELISRAPEFEFHHIGVTKEPVKLGTSNMIILPTTTADECPELDILLVSGPPLGGFILDPKFVALIRKHNAAGKLIFTNCTGASLVASTGVLDGRKATVNKVEYEWVKKQWPKVDWIREKTWIADGNIWTGSGAVAGTDMVSHWLKENYGLGVLLQAAATLDYEPRDDDGLYNVFPQRYNSKGEKISSHVFRYYEE</sequence>
<evidence type="ECO:0000259" key="1">
    <source>
        <dbReference type="Pfam" id="PF01965"/>
    </source>
</evidence>
<organism evidence="2 3">
    <name type="scientific">Fusarium austroafricanum</name>
    <dbReference type="NCBI Taxonomy" id="2364996"/>
    <lineage>
        <taxon>Eukaryota</taxon>
        <taxon>Fungi</taxon>
        <taxon>Dikarya</taxon>
        <taxon>Ascomycota</taxon>
        <taxon>Pezizomycotina</taxon>
        <taxon>Sordariomycetes</taxon>
        <taxon>Hypocreomycetidae</taxon>
        <taxon>Hypocreales</taxon>
        <taxon>Nectriaceae</taxon>
        <taxon>Fusarium</taxon>
        <taxon>Fusarium concolor species complex</taxon>
    </lineage>
</organism>
<protein>
    <submittedName>
        <fullName evidence="2">ThiJ/PfpI family protein</fullName>
    </submittedName>
</protein>
<dbReference type="Pfam" id="PF01965">
    <property type="entry name" value="DJ-1_PfpI"/>
    <property type="match status" value="1"/>
</dbReference>
<evidence type="ECO:0000313" key="2">
    <source>
        <dbReference type="EMBL" id="KAF4415951.1"/>
    </source>
</evidence>
<feature type="domain" description="DJ-1/PfpI" evidence="1">
    <location>
        <begin position="52"/>
        <end position="188"/>
    </location>
</feature>
<comment type="caution">
    <text evidence="2">The sequence shown here is derived from an EMBL/GenBank/DDBJ whole genome shotgun (WGS) entry which is preliminary data.</text>
</comment>
<dbReference type="InterPro" id="IPR052158">
    <property type="entry name" value="INH-QAR"/>
</dbReference>
<dbReference type="Proteomes" id="UP000605986">
    <property type="component" value="Unassembled WGS sequence"/>
</dbReference>
<name>A0A8H4JA43_9HYPO</name>
<dbReference type="SUPFAM" id="SSF52317">
    <property type="entry name" value="Class I glutamine amidotransferase-like"/>
    <property type="match status" value="1"/>
</dbReference>
<dbReference type="AlphaFoldDB" id="A0A8H4JA43"/>
<reference evidence="2" key="1">
    <citation type="submission" date="2020-01" db="EMBL/GenBank/DDBJ databases">
        <title>Identification and distribution of gene clusters putatively required for synthesis of sphingolipid metabolism inhibitors in phylogenetically diverse species of the filamentous fungus Fusarium.</title>
        <authorList>
            <person name="Kim H.-S."/>
            <person name="Busman M."/>
            <person name="Brown D.W."/>
            <person name="Divon H."/>
            <person name="Uhlig S."/>
            <person name="Proctor R.H."/>
        </authorList>
    </citation>
    <scope>NUCLEOTIDE SEQUENCE</scope>
    <source>
        <strain evidence="2">NRRL 53441</strain>
    </source>
</reference>
<gene>
    <name evidence="2" type="ORF">F53441_14580</name>
</gene>
<accession>A0A8H4JA43</accession>
<keyword evidence="3" id="KW-1185">Reference proteome</keyword>
<dbReference type="Gene3D" id="3.40.50.880">
    <property type="match status" value="1"/>
</dbReference>
<dbReference type="PANTHER" id="PTHR43130">
    <property type="entry name" value="ARAC-FAMILY TRANSCRIPTIONAL REGULATOR"/>
    <property type="match status" value="1"/>
</dbReference>
<proteinExistence type="predicted"/>
<dbReference type="PANTHER" id="PTHR43130:SF7">
    <property type="entry name" value="DJ-1_PFPI DOMAIN-CONTAINING PROTEIN"/>
    <property type="match status" value="1"/>
</dbReference>